<dbReference type="RefSeq" id="WP_091649371.1">
    <property type="nucleotide sequence ID" value="NZ_FOVW01000001.1"/>
</dbReference>
<accession>A0A1I5AZG0</accession>
<keyword evidence="1" id="KW-0472">Membrane</keyword>
<keyword evidence="1" id="KW-1133">Transmembrane helix</keyword>
<keyword evidence="3" id="KW-1185">Reference proteome</keyword>
<dbReference type="EMBL" id="FOVW01000001">
    <property type="protein sequence ID" value="SFN67866.1"/>
    <property type="molecule type" value="Genomic_DNA"/>
</dbReference>
<reference evidence="3" key="1">
    <citation type="submission" date="2016-10" db="EMBL/GenBank/DDBJ databases">
        <authorList>
            <person name="Varghese N."/>
            <person name="Submissions S."/>
        </authorList>
    </citation>
    <scope>NUCLEOTIDE SEQUENCE [LARGE SCALE GENOMIC DNA]</scope>
    <source>
        <strain evidence="3">DSM 15282</strain>
    </source>
</reference>
<protein>
    <submittedName>
        <fullName evidence="2">Uncharacterized protein</fullName>
    </submittedName>
</protein>
<feature type="transmembrane region" description="Helical" evidence="1">
    <location>
        <begin position="12"/>
        <end position="35"/>
    </location>
</feature>
<evidence type="ECO:0000256" key="1">
    <source>
        <dbReference type="SAM" id="Phobius"/>
    </source>
</evidence>
<dbReference type="STRING" id="226506.SAMN04488519_101332"/>
<keyword evidence="1" id="KW-0812">Transmembrane</keyword>
<feature type="transmembrane region" description="Helical" evidence="1">
    <location>
        <begin position="121"/>
        <end position="138"/>
    </location>
</feature>
<dbReference type="AlphaFoldDB" id="A0A1I5AZG0"/>
<dbReference type="Proteomes" id="UP000199564">
    <property type="component" value="Unassembled WGS sequence"/>
</dbReference>
<evidence type="ECO:0000313" key="2">
    <source>
        <dbReference type="EMBL" id="SFN67866.1"/>
    </source>
</evidence>
<feature type="transmembrane region" description="Helical" evidence="1">
    <location>
        <begin position="98"/>
        <end position="115"/>
    </location>
</feature>
<name>A0A1I5AZG0_9BACT</name>
<gene>
    <name evidence="2" type="ORF">SAMN04488519_101332</name>
</gene>
<feature type="transmembrane region" description="Helical" evidence="1">
    <location>
        <begin position="50"/>
        <end position="70"/>
    </location>
</feature>
<organism evidence="2 3">
    <name type="scientific">Algoriphagus ornithinivorans</name>
    <dbReference type="NCBI Taxonomy" id="226506"/>
    <lineage>
        <taxon>Bacteria</taxon>
        <taxon>Pseudomonadati</taxon>
        <taxon>Bacteroidota</taxon>
        <taxon>Cytophagia</taxon>
        <taxon>Cytophagales</taxon>
        <taxon>Cyclobacteriaceae</taxon>
        <taxon>Algoriphagus</taxon>
    </lineage>
</organism>
<sequence>MNYNQLKKDYKSLEILVLILMVISLPLFGFVYLYYNSGNLNFDLPELPDFVNGLLIGLAIGLLIGQYVIFHRKLKLSFEYEELFDKVQIYIQATRQRFYSLFLISILSTLGLLFYENATYVVIFALTLIFYSLAKPTPDRIKRLLKLNKEQAEIVRQASRPE</sequence>
<evidence type="ECO:0000313" key="3">
    <source>
        <dbReference type="Proteomes" id="UP000199564"/>
    </source>
</evidence>
<proteinExistence type="predicted"/>